<accession>A0ABP2CC56</accession>
<gene>
    <name evidence="1" type="ORF">SSPH_04585</name>
</gene>
<proteinExistence type="predicted"/>
<protein>
    <submittedName>
        <fullName evidence="1">Uncharacterized protein</fullName>
    </submittedName>
</protein>
<sequence length="146" mass="16524">MAISKDCIRIRIIRASSPDVWYAKKIGQEFQVLSERMDCYRVNVGDPAAHYVAKRDCEIVSTDQRTYFGDMDSVPDEEWIDAAMDGDDEYLLQYAILSETIYYRLLGDNDDVVEHGVISKTAFMKLFRENLPGLIALTGGIEDANG</sequence>
<keyword evidence="2" id="KW-1185">Reference proteome</keyword>
<evidence type="ECO:0000313" key="2">
    <source>
        <dbReference type="Proteomes" id="UP000245702"/>
    </source>
</evidence>
<reference evidence="1 2" key="1">
    <citation type="submission" date="2016-01" db="EMBL/GenBank/DDBJ databases">
        <authorList>
            <person name="Brown R."/>
        </authorList>
    </citation>
    <scope>NUCLEOTIDE SEQUENCE [LARGE SCALE GENOMIC DNA]</scope>
    <source>
        <strain evidence="1">Sporomusa sphaeroides DSM 2875</strain>
    </source>
</reference>
<dbReference type="RefSeq" id="WP_075758093.1">
    <property type="nucleotide sequence ID" value="NZ_CP146991.1"/>
</dbReference>
<comment type="caution">
    <text evidence="1">The sequence shown here is derived from an EMBL/GenBank/DDBJ whole genome shotgun (WGS) entry which is preliminary data.</text>
</comment>
<name>A0ABP2CC56_9FIRM</name>
<evidence type="ECO:0000313" key="1">
    <source>
        <dbReference type="EMBL" id="CVK21867.1"/>
    </source>
</evidence>
<dbReference type="EMBL" id="FCOW01000052">
    <property type="protein sequence ID" value="CVK21867.1"/>
    <property type="molecule type" value="Genomic_DNA"/>
</dbReference>
<organism evidence="1 2">
    <name type="scientific">Sporomusa sphaeroides DSM 2875</name>
    <dbReference type="NCBI Taxonomy" id="1337886"/>
    <lineage>
        <taxon>Bacteria</taxon>
        <taxon>Bacillati</taxon>
        <taxon>Bacillota</taxon>
        <taxon>Negativicutes</taxon>
        <taxon>Selenomonadales</taxon>
        <taxon>Sporomusaceae</taxon>
        <taxon>Sporomusa</taxon>
    </lineage>
</organism>
<dbReference type="Proteomes" id="UP000245702">
    <property type="component" value="Unassembled WGS sequence"/>
</dbReference>